<dbReference type="SUPFAM" id="SSF46689">
    <property type="entry name" value="Homeodomain-like"/>
    <property type="match status" value="1"/>
</dbReference>
<organism evidence="8 9">
    <name type="scientific">Paraglomus brasilianum</name>
    <dbReference type="NCBI Taxonomy" id="144538"/>
    <lineage>
        <taxon>Eukaryota</taxon>
        <taxon>Fungi</taxon>
        <taxon>Fungi incertae sedis</taxon>
        <taxon>Mucoromycota</taxon>
        <taxon>Glomeromycotina</taxon>
        <taxon>Glomeromycetes</taxon>
        <taxon>Paraglomerales</taxon>
        <taxon>Paraglomeraceae</taxon>
        <taxon>Paraglomus</taxon>
    </lineage>
</organism>
<dbReference type="PROSITE" id="PS50090">
    <property type="entry name" value="MYB_LIKE"/>
    <property type="match status" value="2"/>
</dbReference>
<evidence type="ECO:0000259" key="6">
    <source>
        <dbReference type="PROSITE" id="PS50090"/>
    </source>
</evidence>
<dbReference type="PROSITE" id="PS51294">
    <property type="entry name" value="HTH_MYB"/>
    <property type="match status" value="2"/>
</dbReference>
<accession>A0A9N8YX26</accession>
<reference evidence="8" key="1">
    <citation type="submission" date="2021-06" db="EMBL/GenBank/DDBJ databases">
        <authorList>
            <person name="Kallberg Y."/>
            <person name="Tangrot J."/>
            <person name="Rosling A."/>
        </authorList>
    </citation>
    <scope>NUCLEOTIDE SEQUENCE</scope>
    <source>
        <strain evidence="8">BR232B</strain>
    </source>
</reference>
<feature type="domain" description="Myb-like" evidence="6">
    <location>
        <begin position="71"/>
        <end position="122"/>
    </location>
</feature>
<dbReference type="Pfam" id="PF13877">
    <property type="entry name" value="RPAP3_C"/>
    <property type="match status" value="1"/>
</dbReference>
<evidence type="ECO:0000313" key="8">
    <source>
        <dbReference type="EMBL" id="CAG8451971.1"/>
    </source>
</evidence>
<keyword evidence="9" id="KW-1185">Reference proteome</keyword>
<evidence type="ECO:0000256" key="5">
    <source>
        <dbReference type="PROSITE-ProRule" id="PRU00339"/>
    </source>
</evidence>
<feature type="repeat" description="TPR" evidence="5">
    <location>
        <begin position="190"/>
        <end position="223"/>
    </location>
</feature>
<dbReference type="CDD" id="cd00167">
    <property type="entry name" value="SANT"/>
    <property type="match status" value="2"/>
</dbReference>
<dbReference type="Proteomes" id="UP000789739">
    <property type="component" value="Unassembled WGS sequence"/>
</dbReference>
<dbReference type="SUPFAM" id="SSF48452">
    <property type="entry name" value="TPR-like"/>
    <property type="match status" value="1"/>
</dbReference>
<evidence type="ECO:0000256" key="3">
    <source>
        <dbReference type="ARBA" id="ARBA00038275"/>
    </source>
</evidence>
<dbReference type="Pfam" id="PF00515">
    <property type="entry name" value="TPR_1"/>
    <property type="match status" value="1"/>
</dbReference>
<sequence length="535" mass="61602">MPADRFRDKLFPIGIVPAKVLKYGHWVPEEDEQLHELVELFGPKNWEKLAVYHSTRNGKQMRERWLSYAKNGAVNKGPFTAKETAIICYLHLVKRVGWAHIAKALNTGRPPNTCKNHYHNYISKRARDPSFVERCAQIYDREVVWPSLSRAEKSIKKLGEFDRMSTGRPKFQSRTSYDIKGKKTDRMETALREKEKGNEFFMKGNYAKAIEYYTKAMELDPKEHTFPINRAMAHLKLKKYAEVERDCTIGLKLHPNNAKAFWRRGVARREQGKLGEAKQDLQHALDLEPNENSIKEELAKVIDALKQTQQPSAVPLVESDLKSKAAPVPRRKRLDIEEVETDDFGDDPLVDGKANDDTKGVVEALVEKKDAKVTDSKASKSDDVDQMHKVTLTETKVDMAKKPQRRNDFRIPKTILEFQHDWSQYSQSDDDLYKYIKAIPPQKLSKILGVFLETEYLASIARILRDKYDDAKDIYDVLYWLSKTDRLSIAASLLKPDDSKVLKDVFERLIAKANDIGMQRDDIMQLSKSFKISIG</sequence>
<dbReference type="Pfam" id="PF13181">
    <property type="entry name" value="TPR_8"/>
    <property type="match status" value="1"/>
</dbReference>
<dbReference type="InterPro" id="IPR009057">
    <property type="entry name" value="Homeodomain-like_sf"/>
</dbReference>
<evidence type="ECO:0000313" key="9">
    <source>
        <dbReference type="Proteomes" id="UP000789739"/>
    </source>
</evidence>
<protein>
    <recommendedName>
        <fullName evidence="4">RNA polymerase II-associated protein 3</fullName>
    </recommendedName>
</protein>
<dbReference type="GO" id="GO:0101031">
    <property type="term" value="C:protein folding chaperone complex"/>
    <property type="evidence" value="ECO:0007669"/>
    <property type="project" value="TreeGrafter"/>
</dbReference>
<feature type="domain" description="HTH myb-type" evidence="7">
    <location>
        <begin position="74"/>
        <end position="126"/>
    </location>
</feature>
<dbReference type="PANTHER" id="PTHR46423:SF1">
    <property type="entry name" value="RNA POLYMERASE II-ASSOCIATED PROTEIN 3"/>
    <property type="match status" value="1"/>
</dbReference>
<dbReference type="InterPro" id="IPR051966">
    <property type="entry name" value="RPAP3"/>
</dbReference>
<dbReference type="Pfam" id="PF00249">
    <property type="entry name" value="Myb_DNA-binding"/>
    <property type="match status" value="2"/>
</dbReference>
<dbReference type="AlphaFoldDB" id="A0A9N8YX26"/>
<feature type="repeat" description="TPR" evidence="5">
    <location>
        <begin position="258"/>
        <end position="291"/>
    </location>
</feature>
<dbReference type="InterPro" id="IPR001005">
    <property type="entry name" value="SANT/Myb"/>
</dbReference>
<evidence type="ECO:0000256" key="2">
    <source>
        <dbReference type="ARBA" id="ARBA00022803"/>
    </source>
</evidence>
<dbReference type="SMART" id="SM00028">
    <property type="entry name" value="TPR"/>
    <property type="match status" value="3"/>
</dbReference>
<evidence type="ECO:0000256" key="1">
    <source>
        <dbReference type="ARBA" id="ARBA00022737"/>
    </source>
</evidence>
<keyword evidence="1" id="KW-0677">Repeat</keyword>
<dbReference type="InterPro" id="IPR019734">
    <property type="entry name" value="TPR_rpt"/>
</dbReference>
<dbReference type="InterPro" id="IPR025986">
    <property type="entry name" value="RPAP3-like_C"/>
</dbReference>
<feature type="domain" description="HTH myb-type" evidence="7">
    <location>
        <begin position="18"/>
        <end position="73"/>
    </location>
</feature>
<feature type="domain" description="Myb-like" evidence="6">
    <location>
        <begin position="18"/>
        <end position="69"/>
    </location>
</feature>
<dbReference type="InterPro" id="IPR011990">
    <property type="entry name" value="TPR-like_helical_dom_sf"/>
</dbReference>
<dbReference type="Gene3D" id="1.25.40.10">
    <property type="entry name" value="Tetratricopeptide repeat domain"/>
    <property type="match status" value="1"/>
</dbReference>
<dbReference type="PANTHER" id="PTHR46423">
    <property type="entry name" value="RNA POLYMERASE II-ASSOCIATED PROTEIN 3"/>
    <property type="match status" value="1"/>
</dbReference>
<evidence type="ECO:0000256" key="4">
    <source>
        <dbReference type="ARBA" id="ARBA00040133"/>
    </source>
</evidence>
<gene>
    <name evidence="8" type="ORF">PBRASI_LOCUS88</name>
</gene>
<dbReference type="OrthoDB" id="629492at2759"/>
<keyword evidence="2 5" id="KW-0802">TPR repeat</keyword>
<comment type="similarity">
    <text evidence="3">Belongs to the RPAP3 family.</text>
</comment>
<dbReference type="EMBL" id="CAJVPI010000004">
    <property type="protein sequence ID" value="CAG8451971.1"/>
    <property type="molecule type" value="Genomic_DNA"/>
</dbReference>
<dbReference type="SMART" id="SM00717">
    <property type="entry name" value="SANT"/>
    <property type="match status" value="2"/>
</dbReference>
<evidence type="ECO:0000259" key="7">
    <source>
        <dbReference type="PROSITE" id="PS51294"/>
    </source>
</evidence>
<dbReference type="Gene3D" id="1.10.10.60">
    <property type="entry name" value="Homeodomain-like"/>
    <property type="match status" value="2"/>
</dbReference>
<comment type="caution">
    <text evidence="8">The sequence shown here is derived from an EMBL/GenBank/DDBJ whole genome shotgun (WGS) entry which is preliminary data.</text>
</comment>
<name>A0A9N8YX26_9GLOM</name>
<dbReference type="PROSITE" id="PS50005">
    <property type="entry name" value="TPR"/>
    <property type="match status" value="2"/>
</dbReference>
<proteinExistence type="inferred from homology"/>
<dbReference type="InterPro" id="IPR017930">
    <property type="entry name" value="Myb_dom"/>
</dbReference>